<dbReference type="InterPro" id="IPR005755">
    <property type="entry name" value="Ribosomal_uL13_euk/arc"/>
</dbReference>
<dbReference type="GO" id="GO:0006412">
    <property type="term" value="P:translation"/>
    <property type="evidence" value="ECO:0007669"/>
    <property type="project" value="InterPro"/>
</dbReference>
<dbReference type="HAMAP" id="MF_01366">
    <property type="entry name" value="Ribosomal_uL13"/>
    <property type="match status" value="1"/>
</dbReference>
<dbReference type="FunFam" id="3.90.1180.10:FF:000002">
    <property type="entry name" value="60S ribosomal protein L16"/>
    <property type="match status" value="1"/>
</dbReference>
<name>A0A7S1TDT8_9RHOD</name>
<gene>
    <name evidence="5" type="ORF">CCAE0312_LOCUS5662</name>
</gene>
<dbReference type="FunFam" id="6.10.250.3250:FF:000001">
    <property type="entry name" value="60S ribosomal protein L13a"/>
    <property type="match status" value="1"/>
</dbReference>
<dbReference type="SUPFAM" id="SSF52161">
    <property type="entry name" value="Ribosomal protein L13"/>
    <property type="match status" value="1"/>
</dbReference>
<dbReference type="Pfam" id="PF00572">
    <property type="entry name" value="Ribosomal_L13"/>
    <property type="match status" value="1"/>
</dbReference>
<evidence type="ECO:0000256" key="2">
    <source>
        <dbReference type="ARBA" id="ARBA00022980"/>
    </source>
</evidence>
<dbReference type="PANTHER" id="PTHR11545:SF3">
    <property type="entry name" value="LARGE RIBOSOMAL SUBUNIT PROTEIN UL13"/>
    <property type="match status" value="1"/>
</dbReference>
<dbReference type="InterPro" id="IPR005822">
    <property type="entry name" value="Ribosomal_uL13"/>
</dbReference>
<dbReference type="InterPro" id="IPR023563">
    <property type="entry name" value="Ribosomal_uL13_CS"/>
</dbReference>
<dbReference type="GO" id="GO:0003735">
    <property type="term" value="F:structural constituent of ribosome"/>
    <property type="evidence" value="ECO:0007669"/>
    <property type="project" value="InterPro"/>
</dbReference>
<dbReference type="GO" id="GO:0017148">
    <property type="term" value="P:negative regulation of translation"/>
    <property type="evidence" value="ECO:0007669"/>
    <property type="project" value="TreeGrafter"/>
</dbReference>
<dbReference type="NCBIfam" id="TIGR01077">
    <property type="entry name" value="L13_A_E"/>
    <property type="match status" value="1"/>
</dbReference>
<dbReference type="CDD" id="cd00392">
    <property type="entry name" value="Ribosomal_L13"/>
    <property type="match status" value="1"/>
</dbReference>
<organism evidence="5">
    <name type="scientific">Compsopogon caeruleus</name>
    <dbReference type="NCBI Taxonomy" id="31354"/>
    <lineage>
        <taxon>Eukaryota</taxon>
        <taxon>Rhodophyta</taxon>
        <taxon>Compsopogonophyceae</taxon>
        <taxon>Compsopogonales</taxon>
        <taxon>Compsopogonaceae</taxon>
        <taxon>Compsopogon</taxon>
    </lineage>
</organism>
<keyword evidence="3 4" id="KW-0687">Ribonucleoprotein</keyword>
<accession>A0A7S1TDT8</accession>
<dbReference type="GO" id="GO:0022625">
    <property type="term" value="C:cytosolic large ribosomal subunit"/>
    <property type="evidence" value="ECO:0007669"/>
    <property type="project" value="TreeGrafter"/>
</dbReference>
<evidence type="ECO:0000256" key="3">
    <source>
        <dbReference type="ARBA" id="ARBA00023274"/>
    </source>
</evidence>
<dbReference type="Gene3D" id="6.10.250.3250">
    <property type="match status" value="1"/>
</dbReference>
<evidence type="ECO:0000256" key="4">
    <source>
        <dbReference type="RuleBase" id="RU003877"/>
    </source>
</evidence>
<dbReference type="Gene3D" id="3.90.1180.10">
    <property type="entry name" value="Ribosomal protein L13"/>
    <property type="match status" value="1"/>
</dbReference>
<dbReference type="PROSITE" id="PS00783">
    <property type="entry name" value="RIBOSOMAL_L13"/>
    <property type="match status" value="1"/>
</dbReference>
<evidence type="ECO:0000256" key="1">
    <source>
        <dbReference type="ARBA" id="ARBA00006227"/>
    </source>
</evidence>
<dbReference type="InterPro" id="IPR036899">
    <property type="entry name" value="Ribosomal_uL13_sf"/>
</dbReference>
<proteinExistence type="inferred from homology"/>
<keyword evidence="2 4" id="KW-0689">Ribosomal protein</keyword>
<reference evidence="5" key="1">
    <citation type="submission" date="2021-01" db="EMBL/GenBank/DDBJ databases">
        <authorList>
            <person name="Corre E."/>
            <person name="Pelletier E."/>
            <person name="Niang G."/>
            <person name="Scheremetjew M."/>
            <person name="Finn R."/>
            <person name="Kale V."/>
            <person name="Holt S."/>
            <person name="Cochrane G."/>
            <person name="Meng A."/>
            <person name="Brown T."/>
            <person name="Cohen L."/>
        </authorList>
    </citation>
    <scope>NUCLEOTIDE SEQUENCE</scope>
    <source>
        <strain evidence="5">SAG 36.94</strain>
    </source>
</reference>
<evidence type="ECO:0008006" key="6">
    <source>
        <dbReference type="Google" id="ProtNLM"/>
    </source>
</evidence>
<comment type="similarity">
    <text evidence="1 4">Belongs to the universal ribosomal protein uL13 family.</text>
</comment>
<dbReference type="AlphaFoldDB" id="A0A7S1TDT8"/>
<sequence>MFSGPVVVDGRGHLLGRLASTVAKELLNGQQVVVVRCEDIDQSGKFIRNKNKYLIFLRKRMNTNPTRGPIHFRSPSKMFWRTVRGMLPHKTQRGADALARLKVFEGIPAPYDKTKRMVVPNALRVLRLRPDRKYCRLGRIASEVGWKYADVVDRLEAKRKVSSEAYYEKKKAEGKLRVQAKANAAIQEMETKLQNYGY</sequence>
<dbReference type="GO" id="GO:0003729">
    <property type="term" value="F:mRNA binding"/>
    <property type="evidence" value="ECO:0007669"/>
    <property type="project" value="TreeGrafter"/>
</dbReference>
<evidence type="ECO:0000313" key="5">
    <source>
        <dbReference type="EMBL" id="CAD9233576.1"/>
    </source>
</evidence>
<protein>
    <recommendedName>
        <fullName evidence="6">60S ribosomal protein L13a</fullName>
    </recommendedName>
</protein>
<dbReference type="PANTHER" id="PTHR11545">
    <property type="entry name" value="RIBOSOMAL PROTEIN L13"/>
    <property type="match status" value="1"/>
</dbReference>
<dbReference type="EMBL" id="HBGH01010279">
    <property type="protein sequence ID" value="CAD9233576.1"/>
    <property type="molecule type" value="Transcribed_RNA"/>
</dbReference>